<reference evidence="2 3" key="1">
    <citation type="journal article" date="2010" name="J. Bacteriol.">
        <title>Complete genome sequence of Anaplasma marginale subsp. centrale.</title>
        <authorList>
            <person name="Herndon D.R."/>
            <person name="Palmer G.H."/>
            <person name="Shkap V."/>
            <person name="Knowles D.P. Jr."/>
            <person name="Brayton K.A."/>
        </authorList>
    </citation>
    <scope>NUCLEOTIDE SEQUENCE [LARGE SCALE GENOMIC DNA]</scope>
    <source>
        <strain evidence="2 3">Israel</strain>
    </source>
</reference>
<evidence type="ECO:0000313" key="2">
    <source>
        <dbReference type="EMBL" id="ACZ48889.1"/>
    </source>
</evidence>
<keyword evidence="1" id="KW-0812">Transmembrane</keyword>
<dbReference type="OrthoDB" id="7165374at2"/>
<name>D1ATL1_ANACI</name>
<dbReference type="RefSeq" id="WP_012880372.1">
    <property type="nucleotide sequence ID" value="NC_013532.1"/>
</dbReference>
<dbReference type="AlphaFoldDB" id="D1ATL1"/>
<gene>
    <name evidence="2" type="ordered locus">ACIS_00213</name>
</gene>
<dbReference type="KEGG" id="acn:ACIS_00213"/>
<accession>D1ATL1</accession>
<organism evidence="2 3">
    <name type="scientific">Anaplasma centrale (strain Israel)</name>
    <name type="common">Anaplasma marginale subsp. centrale (strain Israel)</name>
    <dbReference type="NCBI Taxonomy" id="574556"/>
    <lineage>
        <taxon>Bacteria</taxon>
        <taxon>Pseudomonadati</taxon>
        <taxon>Pseudomonadota</taxon>
        <taxon>Alphaproteobacteria</taxon>
        <taxon>Rickettsiales</taxon>
        <taxon>Anaplasmataceae</taxon>
        <taxon>Anaplasma</taxon>
    </lineage>
</organism>
<sequence length="250" mass="28213">MKAENCGWIGVFCVLSLCMGGITYFVLECREILLNVSANVERLADERTRVSPILSDVLSEVQQLKNAIPRKRTIVVNKEGCARAECLARVLLMVADLRKAFALGAMSHDAVYAVKPMLVELHDQQIDDSFRAVEVFNSRKGYRDLIEDLSNLRKGLRTTMAGPIGKRLSKWISIENHNETMWQEFERLERLARQGAWEDCLEVANDASLSSVPGIKSWAKDLESVLEVDRSLSTIYDRLIERVNSNPEGI</sequence>
<dbReference type="STRING" id="574556.ACIS_00213"/>
<proteinExistence type="predicted"/>
<evidence type="ECO:0000313" key="3">
    <source>
        <dbReference type="Proteomes" id="UP000000630"/>
    </source>
</evidence>
<protein>
    <submittedName>
        <fullName evidence="2">Uncharacterized protein</fullName>
    </submittedName>
</protein>
<evidence type="ECO:0000256" key="1">
    <source>
        <dbReference type="SAM" id="Phobius"/>
    </source>
</evidence>
<keyword evidence="3" id="KW-1185">Reference proteome</keyword>
<keyword evidence="1" id="KW-0472">Membrane</keyword>
<dbReference type="EMBL" id="CP001759">
    <property type="protein sequence ID" value="ACZ48889.1"/>
    <property type="molecule type" value="Genomic_DNA"/>
</dbReference>
<feature type="transmembrane region" description="Helical" evidence="1">
    <location>
        <begin position="7"/>
        <end position="27"/>
    </location>
</feature>
<dbReference type="Proteomes" id="UP000000630">
    <property type="component" value="Chromosome"/>
</dbReference>
<dbReference type="HOGENOM" id="CLU_1036835_0_0_5"/>
<keyword evidence="1" id="KW-1133">Transmembrane helix</keyword>